<dbReference type="InterPro" id="IPR003615">
    <property type="entry name" value="HNH_nuc"/>
</dbReference>
<dbReference type="CDD" id="cd00085">
    <property type="entry name" value="HNHc"/>
    <property type="match status" value="1"/>
</dbReference>
<keyword evidence="3" id="KW-1185">Reference proteome</keyword>
<gene>
    <name evidence="2" type="ORF">SAMN05444412_12712</name>
</gene>
<comment type="caution">
    <text evidence="2">The sequence shown here is derived from an EMBL/GenBank/DDBJ whole genome shotgun (WGS) entry which is preliminary data.</text>
</comment>
<accession>A0A1H3U3Q4</accession>
<dbReference type="GO" id="GO:0004519">
    <property type="term" value="F:endonuclease activity"/>
    <property type="evidence" value="ECO:0007669"/>
    <property type="project" value="UniProtKB-KW"/>
</dbReference>
<dbReference type="InterPro" id="IPR002711">
    <property type="entry name" value="HNH"/>
</dbReference>
<dbReference type="Pfam" id="PF01844">
    <property type="entry name" value="HNH"/>
    <property type="match status" value="1"/>
</dbReference>
<dbReference type="Proteomes" id="UP000199663">
    <property type="component" value="Unassembled WGS sequence"/>
</dbReference>
<dbReference type="RefSeq" id="WP_022582343.1">
    <property type="nucleotide sequence ID" value="NZ_FNQC01000027.1"/>
</dbReference>
<keyword evidence="2" id="KW-0378">Hydrolase</keyword>
<evidence type="ECO:0000313" key="3">
    <source>
        <dbReference type="Proteomes" id="UP000199663"/>
    </source>
</evidence>
<sequence length="294" mass="33587">MKYTSRTIPKVMHANCGHGKHRRLEDCAKFSFISAGQGEEQGRNPDFFGGQIRNLIVGDIIAVYRKTVGYVGIGQVISVPMDIDNAIIGGLKVTELTFSSDSDMFKNHDNDYKEWLVEIKWLSNVYLGQQRGSGACFGIFGTQNVTCSLDNQKFLKQELQEFFNLDFDSILKNGFDIAIQSDENSFPEGKERYRLHKSKERNKSLIKAAKYHYLKNNSKLCCQVCDFSFFDFYGVIGEGFIEAHHVFPISQLTEQTETKIEDLALVCSNCHRMLHRKRPWITLDNLKALLPNMD</sequence>
<dbReference type="EMBL" id="FNQC01000027">
    <property type="protein sequence ID" value="SDZ56937.1"/>
    <property type="molecule type" value="Genomic_DNA"/>
</dbReference>
<keyword evidence="2" id="KW-0255">Endonuclease</keyword>
<name>A0A1H3U3Q4_9BACT</name>
<dbReference type="Gene3D" id="1.10.30.50">
    <property type="match status" value="1"/>
</dbReference>
<organism evidence="2 3">
    <name type="scientific">Rhodonellum ikkaensis</name>
    <dbReference type="NCBI Taxonomy" id="336829"/>
    <lineage>
        <taxon>Bacteria</taxon>
        <taxon>Pseudomonadati</taxon>
        <taxon>Bacteroidota</taxon>
        <taxon>Cytophagia</taxon>
        <taxon>Cytophagales</taxon>
        <taxon>Cytophagaceae</taxon>
        <taxon>Rhodonellum</taxon>
    </lineage>
</organism>
<proteinExistence type="predicted"/>
<keyword evidence="2" id="KW-0540">Nuclease</keyword>
<feature type="domain" description="HNH" evidence="1">
    <location>
        <begin position="222"/>
        <end position="276"/>
    </location>
</feature>
<evidence type="ECO:0000313" key="2">
    <source>
        <dbReference type="EMBL" id="SDZ56937.1"/>
    </source>
</evidence>
<protein>
    <submittedName>
        <fullName evidence="2">HNH endonuclease</fullName>
    </submittedName>
</protein>
<reference evidence="2 3" key="1">
    <citation type="submission" date="2016-10" db="EMBL/GenBank/DDBJ databases">
        <authorList>
            <person name="Varghese N."/>
            <person name="Submissions S."/>
        </authorList>
    </citation>
    <scope>NUCLEOTIDE SEQUENCE [LARGE SCALE GENOMIC DNA]</scope>
    <source>
        <strain evidence="2 3">DSM 17997</strain>
    </source>
</reference>
<evidence type="ECO:0000259" key="1">
    <source>
        <dbReference type="Pfam" id="PF01844"/>
    </source>
</evidence>